<dbReference type="GO" id="GO:0016787">
    <property type="term" value="F:hydrolase activity"/>
    <property type="evidence" value="ECO:0007669"/>
    <property type="project" value="UniProtKB-KW"/>
</dbReference>
<dbReference type="InterPro" id="IPR019819">
    <property type="entry name" value="Carboxylesterase_B_CS"/>
</dbReference>
<dbReference type="PROSITE" id="PS00122">
    <property type="entry name" value="CARBOXYLESTERASE_B_1"/>
    <property type="match status" value="1"/>
</dbReference>
<dbReference type="InterPro" id="IPR019826">
    <property type="entry name" value="Carboxylesterase_B_AS"/>
</dbReference>
<evidence type="ECO:0000256" key="3">
    <source>
        <dbReference type="RuleBase" id="RU361235"/>
    </source>
</evidence>
<dbReference type="RefSeq" id="XP_025371483.1">
    <property type="nucleotide sequence ID" value="XM_025513352.1"/>
</dbReference>
<accession>A0A316W8F5</accession>
<dbReference type="InterPro" id="IPR029058">
    <property type="entry name" value="AB_hydrolase_fold"/>
</dbReference>
<evidence type="ECO:0000313" key="7">
    <source>
        <dbReference type="Proteomes" id="UP000245783"/>
    </source>
</evidence>
<sequence length="663" mass="72534">MTIEEKHVVDIPDQGQIAPRRVDLRAYSGHASSTCVEGSVYAYLGIPYAQPPLGHLRFRRPQGPAPSWRQDLGPARQSKWQADPMQTEGLGTSKMRPDMRFDEDCLYLNIWTPQRAASGSKRPVLFHIYGGAFVTGGSSFPGYDGARLAHETGCVVVSCNYRLGIFGFLGSRALAAEEPGTGCGNYGFWDCVEALQWTQRNIQLFGGDKSEVTLMGQSAGAIMQSYLFLSDAIPQCLFSRVILQSGVAATVLPRTLASADATFQALAVATGAKATDSDEEKIDALRNADANDLLDTSLSLPARRPRTEYDVGIDTPADRALVSPRDLKLKASGLFGPVWDGVAVPEDFAQRAMTNLPSSIESRNGAKGIMLGCTVDEGTMFNFHVRKRETLLKHASGFHPWLYPELSELYALEAAKDEETFAVCSDYTGASLFQGPIRRAMKVLAQRRFPPAYGYEFAHLPSDGCLRSSVQSEAAFSILREFGVLHCAELPLLWGEIVEPHYTATSDSYGVEADAPKPTHATALDEDSAPGKGFTPAERALSLELMRAVGSFAHGQRPWPALSTSTEPHSIEQIPIRVWGHRAQLGANSPRAVAANRADSEAVDWGDLQGRDTTLGQTSHWKERVGVTADAHAKYRFWAEPTEEGYFHPLLQYYGSFKQGFEE</sequence>
<dbReference type="PANTHER" id="PTHR43142:SF1">
    <property type="entry name" value="CARBOXYLIC ESTER HYDROLASE"/>
    <property type="match status" value="1"/>
</dbReference>
<reference evidence="6 7" key="1">
    <citation type="journal article" date="2018" name="Mol. Biol. Evol.">
        <title>Broad Genomic Sampling Reveals a Smut Pathogenic Ancestry of the Fungal Clade Ustilaginomycotina.</title>
        <authorList>
            <person name="Kijpornyongpan T."/>
            <person name="Mondo S.J."/>
            <person name="Barry K."/>
            <person name="Sandor L."/>
            <person name="Lee J."/>
            <person name="Lipzen A."/>
            <person name="Pangilinan J."/>
            <person name="LaButti K."/>
            <person name="Hainaut M."/>
            <person name="Henrissat B."/>
            <person name="Grigoriev I.V."/>
            <person name="Spatafora J.W."/>
            <person name="Aime M.C."/>
        </authorList>
    </citation>
    <scope>NUCLEOTIDE SEQUENCE [LARGE SCALE GENOMIC DNA]</scope>
    <source>
        <strain evidence="6 7">MCA 4658</strain>
    </source>
</reference>
<dbReference type="PANTHER" id="PTHR43142">
    <property type="entry name" value="CARBOXYLIC ESTER HYDROLASE"/>
    <property type="match status" value="1"/>
</dbReference>
<dbReference type="OrthoDB" id="408631at2759"/>
<protein>
    <recommendedName>
        <fullName evidence="3">Carboxylic ester hydrolase</fullName>
        <ecNumber evidence="3">3.1.1.-</ecNumber>
    </recommendedName>
</protein>
<dbReference type="Proteomes" id="UP000245783">
    <property type="component" value="Unassembled WGS sequence"/>
</dbReference>
<proteinExistence type="inferred from homology"/>
<dbReference type="GeneID" id="37035222"/>
<evidence type="ECO:0000259" key="5">
    <source>
        <dbReference type="Pfam" id="PF00135"/>
    </source>
</evidence>
<dbReference type="STRING" id="1522189.A0A316W8F5"/>
<dbReference type="PROSITE" id="PS00941">
    <property type="entry name" value="CARBOXYLESTERASE_B_2"/>
    <property type="match status" value="1"/>
</dbReference>
<evidence type="ECO:0000313" key="6">
    <source>
        <dbReference type="EMBL" id="PWN44323.1"/>
    </source>
</evidence>
<evidence type="ECO:0000256" key="1">
    <source>
        <dbReference type="ARBA" id="ARBA00005964"/>
    </source>
</evidence>
<organism evidence="6 7">
    <name type="scientific">Ceraceosorus guamensis</name>
    <dbReference type="NCBI Taxonomy" id="1522189"/>
    <lineage>
        <taxon>Eukaryota</taxon>
        <taxon>Fungi</taxon>
        <taxon>Dikarya</taxon>
        <taxon>Basidiomycota</taxon>
        <taxon>Ustilaginomycotina</taxon>
        <taxon>Exobasidiomycetes</taxon>
        <taxon>Ceraceosorales</taxon>
        <taxon>Ceraceosoraceae</taxon>
        <taxon>Ceraceosorus</taxon>
    </lineage>
</organism>
<dbReference type="EMBL" id="KZ819362">
    <property type="protein sequence ID" value="PWN44323.1"/>
    <property type="molecule type" value="Genomic_DNA"/>
</dbReference>
<dbReference type="SUPFAM" id="SSF53474">
    <property type="entry name" value="alpha/beta-Hydrolases"/>
    <property type="match status" value="1"/>
</dbReference>
<evidence type="ECO:0000256" key="2">
    <source>
        <dbReference type="ARBA" id="ARBA00022801"/>
    </source>
</evidence>
<dbReference type="EC" id="3.1.1.-" evidence="3"/>
<keyword evidence="7" id="KW-1185">Reference proteome</keyword>
<feature type="domain" description="Carboxylesterase type B" evidence="5">
    <location>
        <begin position="33"/>
        <end position="506"/>
    </location>
</feature>
<feature type="region of interest" description="Disordered" evidence="4">
    <location>
        <begin position="60"/>
        <end position="82"/>
    </location>
</feature>
<dbReference type="Pfam" id="PF00135">
    <property type="entry name" value="COesterase"/>
    <property type="match status" value="1"/>
</dbReference>
<dbReference type="InParanoid" id="A0A316W8F5"/>
<keyword evidence="2 3" id="KW-0378">Hydrolase</keyword>
<dbReference type="Gene3D" id="3.40.50.1820">
    <property type="entry name" value="alpha/beta hydrolase"/>
    <property type="match status" value="1"/>
</dbReference>
<dbReference type="InterPro" id="IPR002018">
    <property type="entry name" value="CarbesteraseB"/>
</dbReference>
<name>A0A316W8F5_9BASI</name>
<gene>
    <name evidence="6" type="ORF">IE81DRAFT_321480</name>
</gene>
<evidence type="ECO:0000256" key="4">
    <source>
        <dbReference type="SAM" id="MobiDB-lite"/>
    </source>
</evidence>
<feature type="region of interest" description="Disordered" evidence="4">
    <location>
        <begin position="509"/>
        <end position="532"/>
    </location>
</feature>
<dbReference type="AlphaFoldDB" id="A0A316W8F5"/>
<comment type="similarity">
    <text evidence="1 3">Belongs to the type-B carboxylesterase/lipase family.</text>
</comment>